<keyword evidence="5 10" id="KW-0276">Fatty acid metabolism</keyword>
<feature type="transmembrane region" description="Helical" evidence="10 11">
    <location>
        <begin position="235"/>
        <end position="256"/>
    </location>
</feature>
<dbReference type="GO" id="GO:0030148">
    <property type="term" value="P:sphingolipid biosynthetic process"/>
    <property type="evidence" value="ECO:0007669"/>
    <property type="project" value="TreeGrafter"/>
</dbReference>
<feature type="transmembrane region" description="Helical" evidence="10 11">
    <location>
        <begin position="148"/>
        <end position="165"/>
    </location>
</feature>
<proteinExistence type="inferred from homology"/>
<dbReference type="RefSeq" id="XP_028253522.1">
    <property type="nucleotide sequence ID" value="XM_028397721.1"/>
</dbReference>
<comment type="similarity">
    <text evidence="10">Belongs to the ELO family. ELOVL4 subfamily.</text>
</comment>
<evidence type="ECO:0000256" key="10">
    <source>
        <dbReference type="HAMAP-Rule" id="MF_03204"/>
    </source>
</evidence>
<dbReference type="Proteomes" id="UP000515145">
    <property type="component" value="Chromosome 24"/>
</dbReference>
<keyword evidence="10" id="KW-0256">Endoplasmic reticulum</keyword>
<dbReference type="GO" id="GO:0009922">
    <property type="term" value="F:fatty acid elongase activity"/>
    <property type="evidence" value="ECO:0007669"/>
    <property type="project" value="UniProtKB-UniRule"/>
</dbReference>
<dbReference type="RefSeq" id="XP_028253523.1">
    <property type="nucleotide sequence ID" value="XM_028397722.1"/>
</dbReference>
<feature type="compositionally biased region" description="Basic residues" evidence="12">
    <location>
        <begin position="296"/>
        <end position="305"/>
    </location>
</feature>
<sequence>MEVVTHYVYDILEFYKWSLTIADKRVENWPMMSSIFPTLAITLLYLIFLLVGPKYMLNRKPYEFRKTLIVYNFSMVALNFYILKELVLGTTGAGYSYLCQPVNHTNDVNEVRIASALWWYYISKGVEFLDTIFFILRKKFNQVTFLHVYHHCTMFILWWIGVKWVPGGQAFFGANINSFIHVVMYSYYGLAAFGPYMQKYLWWKKYLTIMQMIQFQATMGHTIHSLYTDCPFPAWMHWALIGYTATFIILFGNFYYHAYRRKPSSSHKEGKPVANGTSMVTNGHSKAEEVEENGKRQKKGRAKRE</sequence>
<keyword evidence="9 10" id="KW-0275">Fatty acid biosynthesis</keyword>
<dbReference type="RefSeq" id="XP_028253521.1">
    <property type="nucleotide sequence ID" value="XM_028397720.1"/>
</dbReference>
<feature type="region of interest" description="Disordered" evidence="12">
    <location>
        <begin position="265"/>
        <end position="305"/>
    </location>
</feature>
<keyword evidence="6 10" id="KW-1133">Transmembrane helix</keyword>
<dbReference type="GO" id="GO:0005789">
    <property type="term" value="C:endoplasmic reticulum membrane"/>
    <property type="evidence" value="ECO:0007669"/>
    <property type="project" value="UniProtKB-SubCell"/>
</dbReference>
<comment type="function">
    <text evidence="10">Catalyzes the first and rate-limiting reaction of the four reactions that constitute the long-chain fatty acids elongation cycle. This endoplasmic reticulum-bound enzymatic process allows the addition of 2 carbons to the chain of long- and very long-chain fatty acids (VLCFAs) per cycle. Condensing enzyme that specifically elongates C24:0 and C26:0 acyl-CoAs. May participate to the production of saturated and monounsaturated VLCFAs of different chain lengths that are involved in multiple biological processes as precursors of membrane lipids and lipid mediators.</text>
</comment>
<dbReference type="PANTHER" id="PTHR11157:SF61">
    <property type="entry name" value="ELONGATION OF VERY LONG CHAIN FATTY ACIDS PROTEIN 4"/>
    <property type="match status" value="1"/>
</dbReference>
<dbReference type="GO" id="GO:0035338">
    <property type="term" value="P:long-chain fatty-acyl-CoA biosynthetic process"/>
    <property type="evidence" value="ECO:0007669"/>
    <property type="project" value="UniProtKB-UniRule"/>
</dbReference>
<dbReference type="InterPro" id="IPR030457">
    <property type="entry name" value="ELO_CS"/>
</dbReference>
<dbReference type="GO" id="GO:0006636">
    <property type="term" value="P:unsaturated fatty acid biosynthetic process"/>
    <property type="evidence" value="ECO:0007669"/>
    <property type="project" value="UniProtKB-UniRule"/>
</dbReference>
<keyword evidence="13" id="KW-1185">Reference proteome</keyword>
<evidence type="ECO:0000313" key="14">
    <source>
        <dbReference type="RefSeq" id="XP_028253520.1"/>
    </source>
</evidence>
<evidence type="ECO:0000256" key="3">
    <source>
        <dbReference type="ARBA" id="ARBA00022679"/>
    </source>
</evidence>
<keyword evidence="2 10" id="KW-0444">Lipid biosynthesis</keyword>
<keyword evidence="7 10" id="KW-0443">Lipid metabolism</keyword>
<dbReference type="AlphaFoldDB" id="A0A6P7HNJ7"/>
<dbReference type="GO" id="GO:0034626">
    <property type="term" value="P:fatty acid elongation, polyunsaturated fatty acid"/>
    <property type="evidence" value="ECO:0007669"/>
    <property type="project" value="UniProtKB-UniRule"/>
</dbReference>
<evidence type="ECO:0000256" key="5">
    <source>
        <dbReference type="ARBA" id="ARBA00022832"/>
    </source>
</evidence>
<comment type="catalytic activity">
    <reaction evidence="10 11">
        <text>a very-long-chain acyl-CoA + malonyl-CoA + H(+) = a very-long-chain 3-oxoacyl-CoA + CO2 + CoA</text>
        <dbReference type="Rhea" id="RHEA:32727"/>
        <dbReference type="ChEBI" id="CHEBI:15378"/>
        <dbReference type="ChEBI" id="CHEBI:16526"/>
        <dbReference type="ChEBI" id="CHEBI:57287"/>
        <dbReference type="ChEBI" id="CHEBI:57384"/>
        <dbReference type="ChEBI" id="CHEBI:90725"/>
        <dbReference type="ChEBI" id="CHEBI:90736"/>
        <dbReference type="EC" id="2.3.1.199"/>
    </reaction>
</comment>
<dbReference type="HAMAP" id="MF_03204">
    <property type="entry name" value="VLCF_elongase_4"/>
    <property type="match status" value="1"/>
</dbReference>
<dbReference type="UniPathway" id="UPA00094"/>
<comment type="pathway">
    <text evidence="10">Lipid metabolism; fatty acid biosynthesis.</text>
</comment>
<comment type="subunit">
    <text evidence="10">Oligomer.</text>
</comment>
<keyword evidence="8 10" id="KW-0472">Membrane</keyword>
<evidence type="ECO:0000256" key="2">
    <source>
        <dbReference type="ARBA" id="ARBA00022516"/>
    </source>
</evidence>
<dbReference type="InterPro" id="IPR002076">
    <property type="entry name" value="ELO_fam"/>
</dbReference>
<dbReference type="OrthoDB" id="434092at2759"/>
<evidence type="ECO:0000256" key="12">
    <source>
        <dbReference type="SAM" id="MobiDB-lite"/>
    </source>
</evidence>
<organism evidence="13 15">
    <name type="scientific">Parambassis ranga</name>
    <name type="common">Indian glassy fish</name>
    <dbReference type="NCBI Taxonomy" id="210632"/>
    <lineage>
        <taxon>Eukaryota</taxon>
        <taxon>Metazoa</taxon>
        <taxon>Chordata</taxon>
        <taxon>Craniata</taxon>
        <taxon>Vertebrata</taxon>
        <taxon>Euteleostomi</taxon>
        <taxon>Actinopterygii</taxon>
        <taxon>Neopterygii</taxon>
        <taxon>Teleostei</taxon>
        <taxon>Neoteleostei</taxon>
        <taxon>Acanthomorphata</taxon>
        <taxon>Ovalentaria</taxon>
        <taxon>Ambassidae</taxon>
        <taxon>Parambassis</taxon>
    </lineage>
</organism>
<name>A0A6P7HNJ7_9TELE</name>
<feature type="transmembrane region" description="Helical" evidence="10 11">
    <location>
        <begin position="35"/>
        <end position="57"/>
    </location>
</feature>
<dbReference type="GO" id="GO:0042761">
    <property type="term" value="P:very long-chain fatty acid biosynthetic process"/>
    <property type="evidence" value="ECO:0007669"/>
    <property type="project" value="UniProtKB-UniRule"/>
</dbReference>
<feature type="transmembrane region" description="Helical" evidence="10 11">
    <location>
        <begin position="171"/>
        <end position="194"/>
    </location>
</feature>
<evidence type="ECO:0000313" key="13">
    <source>
        <dbReference type="Proteomes" id="UP000515145"/>
    </source>
</evidence>
<feature type="compositionally biased region" description="Basic and acidic residues" evidence="12">
    <location>
        <begin position="285"/>
        <end position="295"/>
    </location>
</feature>
<evidence type="ECO:0000313" key="17">
    <source>
        <dbReference type="RefSeq" id="XP_028253523.1"/>
    </source>
</evidence>
<keyword evidence="4 10" id="KW-0812">Transmembrane</keyword>
<evidence type="ECO:0000313" key="16">
    <source>
        <dbReference type="RefSeq" id="XP_028253522.1"/>
    </source>
</evidence>
<gene>
    <name evidence="14 15 16 17" type="primary">elovl4</name>
    <name evidence="10" type="synonym">ELOVL4</name>
</gene>
<evidence type="ECO:0000256" key="6">
    <source>
        <dbReference type="ARBA" id="ARBA00022989"/>
    </source>
</evidence>
<dbReference type="GO" id="GO:0019367">
    <property type="term" value="P:fatty acid elongation, saturated fatty acid"/>
    <property type="evidence" value="ECO:0007669"/>
    <property type="project" value="UniProtKB-UniRule"/>
</dbReference>
<feature type="compositionally biased region" description="Polar residues" evidence="12">
    <location>
        <begin position="275"/>
        <end position="284"/>
    </location>
</feature>
<reference evidence="14 15" key="1">
    <citation type="submission" date="2025-04" db="UniProtKB">
        <authorList>
            <consortium name="RefSeq"/>
        </authorList>
    </citation>
    <scope>IDENTIFICATION</scope>
</reference>
<accession>A0A6P7HNJ7</accession>
<dbReference type="RefSeq" id="XP_028253520.1">
    <property type="nucleotide sequence ID" value="XM_028397719.1"/>
</dbReference>
<comment type="subcellular location">
    <subcellularLocation>
        <location evidence="10">Endoplasmic reticulum membrane</location>
        <topology evidence="10">Multi-pass membrane protein</topology>
    </subcellularLocation>
    <subcellularLocation>
        <location evidence="1">Membrane</location>
        <topology evidence="1">Multi-pass membrane protein</topology>
    </subcellularLocation>
</comment>
<dbReference type="EC" id="2.3.1.199" evidence="10"/>
<evidence type="ECO:0000256" key="4">
    <source>
        <dbReference type="ARBA" id="ARBA00022692"/>
    </source>
</evidence>
<evidence type="ECO:0000256" key="9">
    <source>
        <dbReference type="ARBA" id="ARBA00023160"/>
    </source>
</evidence>
<dbReference type="GeneID" id="114428924"/>
<evidence type="ECO:0000313" key="15">
    <source>
        <dbReference type="RefSeq" id="XP_028253521.1"/>
    </source>
</evidence>
<dbReference type="Pfam" id="PF01151">
    <property type="entry name" value="ELO"/>
    <property type="match status" value="1"/>
</dbReference>
<dbReference type="PANTHER" id="PTHR11157">
    <property type="entry name" value="FATTY ACID ACYL TRANSFERASE-RELATED"/>
    <property type="match status" value="1"/>
</dbReference>
<keyword evidence="3 10" id="KW-0808">Transferase</keyword>
<evidence type="ECO:0000256" key="8">
    <source>
        <dbReference type="ARBA" id="ARBA00023136"/>
    </source>
</evidence>
<evidence type="ECO:0000256" key="11">
    <source>
        <dbReference type="RuleBase" id="RU361115"/>
    </source>
</evidence>
<dbReference type="GO" id="GO:0034625">
    <property type="term" value="P:fatty acid elongation, monounsaturated fatty acid"/>
    <property type="evidence" value="ECO:0007669"/>
    <property type="project" value="TreeGrafter"/>
</dbReference>
<feature type="transmembrane region" description="Helical" evidence="10 11">
    <location>
        <begin position="69"/>
        <end position="98"/>
    </location>
</feature>
<evidence type="ECO:0000256" key="7">
    <source>
        <dbReference type="ARBA" id="ARBA00023098"/>
    </source>
</evidence>
<dbReference type="CTD" id="335732"/>
<evidence type="ECO:0000256" key="1">
    <source>
        <dbReference type="ARBA" id="ARBA00004141"/>
    </source>
</evidence>
<dbReference type="PROSITE" id="PS01188">
    <property type="entry name" value="ELO"/>
    <property type="match status" value="1"/>
</dbReference>
<protein>
    <recommendedName>
        <fullName evidence="10">Elongation of very long chain fatty acids protein 4</fullName>
        <ecNumber evidence="10">2.3.1.199</ecNumber>
    </recommendedName>
    <alternativeName>
        <fullName evidence="10">3-keto acyl-CoA synthase ELOVL4</fullName>
    </alternativeName>
    <alternativeName>
        <fullName evidence="10">ELOVL fatty acid elongase 4</fullName>
        <shortName evidence="10">ELOVL FA elongase 4</shortName>
    </alternativeName>
    <alternativeName>
        <fullName evidence="10">Very long chain 3-ketoacyl-CoA synthase 4</fullName>
    </alternativeName>
    <alternativeName>
        <fullName evidence="10">Very long chain 3-oxoacyl-CoA synthase 4</fullName>
    </alternativeName>
</protein>
<dbReference type="InterPro" id="IPR033678">
    <property type="entry name" value="ELOVL4"/>
</dbReference>
<comment type="caution">
    <text evidence="10">Lacks conserved residue(s) required for the propagation of feature annotation.</text>
</comment>